<keyword evidence="2" id="KW-1185">Reference proteome</keyword>
<gene>
    <name evidence="1" type="ORF">E2C01_014579</name>
</gene>
<evidence type="ECO:0000313" key="2">
    <source>
        <dbReference type="Proteomes" id="UP000324222"/>
    </source>
</evidence>
<proteinExistence type="predicted"/>
<reference evidence="1 2" key="1">
    <citation type="submission" date="2019-05" db="EMBL/GenBank/DDBJ databases">
        <title>Another draft genome of Portunus trituberculatus and its Hox gene families provides insights of decapod evolution.</title>
        <authorList>
            <person name="Jeong J.-H."/>
            <person name="Song I."/>
            <person name="Kim S."/>
            <person name="Choi T."/>
            <person name="Kim D."/>
            <person name="Ryu S."/>
            <person name="Kim W."/>
        </authorList>
    </citation>
    <scope>NUCLEOTIDE SEQUENCE [LARGE SCALE GENOMIC DNA]</scope>
    <source>
        <tissue evidence="1">Muscle</tissue>
    </source>
</reference>
<sequence length="60" mass="6054">MNVDAGVGRRAAGGLCSLHPLHSFPGVVITLCQEGTEAPSLGTDTPSGICGAPWWSQSCG</sequence>
<accession>A0A5B7DJ76</accession>
<dbReference type="Proteomes" id="UP000324222">
    <property type="component" value="Unassembled WGS sequence"/>
</dbReference>
<protein>
    <submittedName>
        <fullName evidence="1">Uncharacterized protein</fullName>
    </submittedName>
</protein>
<comment type="caution">
    <text evidence="1">The sequence shown here is derived from an EMBL/GenBank/DDBJ whole genome shotgun (WGS) entry which is preliminary data.</text>
</comment>
<dbReference type="AlphaFoldDB" id="A0A5B7DJ76"/>
<dbReference type="EMBL" id="VSRR010000992">
    <property type="protein sequence ID" value="MPC21591.1"/>
    <property type="molecule type" value="Genomic_DNA"/>
</dbReference>
<name>A0A5B7DJ76_PORTR</name>
<organism evidence="1 2">
    <name type="scientific">Portunus trituberculatus</name>
    <name type="common">Swimming crab</name>
    <name type="synonym">Neptunus trituberculatus</name>
    <dbReference type="NCBI Taxonomy" id="210409"/>
    <lineage>
        <taxon>Eukaryota</taxon>
        <taxon>Metazoa</taxon>
        <taxon>Ecdysozoa</taxon>
        <taxon>Arthropoda</taxon>
        <taxon>Crustacea</taxon>
        <taxon>Multicrustacea</taxon>
        <taxon>Malacostraca</taxon>
        <taxon>Eumalacostraca</taxon>
        <taxon>Eucarida</taxon>
        <taxon>Decapoda</taxon>
        <taxon>Pleocyemata</taxon>
        <taxon>Brachyura</taxon>
        <taxon>Eubrachyura</taxon>
        <taxon>Portunoidea</taxon>
        <taxon>Portunidae</taxon>
        <taxon>Portuninae</taxon>
        <taxon>Portunus</taxon>
    </lineage>
</organism>
<evidence type="ECO:0000313" key="1">
    <source>
        <dbReference type="EMBL" id="MPC21591.1"/>
    </source>
</evidence>